<evidence type="ECO:0000313" key="4">
    <source>
        <dbReference type="EMBL" id="MBI1683082.1"/>
    </source>
</evidence>
<dbReference type="InterPro" id="IPR051781">
    <property type="entry name" value="Metallo-dep_Hydrolase"/>
</dbReference>
<dbReference type="PROSITE" id="PS51257">
    <property type="entry name" value="PROKAR_LIPOPROTEIN"/>
    <property type="match status" value="1"/>
</dbReference>
<dbReference type="Proteomes" id="UP000639859">
    <property type="component" value="Unassembled WGS sequence"/>
</dbReference>
<dbReference type="SUPFAM" id="SSF51556">
    <property type="entry name" value="Metallo-dependent hydrolases"/>
    <property type="match status" value="1"/>
</dbReference>
<dbReference type="InterPro" id="IPR011059">
    <property type="entry name" value="Metal-dep_hydrolase_composite"/>
</dbReference>
<dbReference type="PANTHER" id="PTHR43135">
    <property type="entry name" value="ALPHA-D-RIBOSE 1-METHYLPHOSPHONATE 5-TRIPHOSPHATE DIPHOSPHATASE"/>
    <property type="match status" value="1"/>
</dbReference>
<evidence type="ECO:0000313" key="5">
    <source>
        <dbReference type="Proteomes" id="UP000639859"/>
    </source>
</evidence>
<dbReference type="Gene3D" id="3.20.20.140">
    <property type="entry name" value="Metal-dependent hydrolases"/>
    <property type="match status" value="1"/>
</dbReference>
<feature type="chain" id="PRO_5045165807" evidence="2">
    <location>
        <begin position="23"/>
        <end position="487"/>
    </location>
</feature>
<dbReference type="PANTHER" id="PTHR43135:SF3">
    <property type="entry name" value="ALPHA-D-RIBOSE 1-METHYLPHOSPHONATE 5-TRIPHOSPHATE DIPHOSPHATASE"/>
    <property type="match status" value="1"/>
</dbReference>
<proteinExistence type="predicted"/>
<dbReference type="InterPro" id="IPR032466">
    <property type="entry name" value="Metal_Hydrolase"/>
</dbReference>
<keyword evidence="5" id="KW-1185">Reference proteome</keyword>
<keyword evidence="2" id="KW-0732">Signal</keyword>
<feature type="domain" description="Amidohydrolase-related" evidence="3">
    <location>
        <begin position="362"/>
        <end position="445"/>
    </location>
</feature>
<gene>
    <name evidence="4" type="ORF">I4Q42_05305</name>
</gene>
<dbReference type="InterPro" id="IPR006680">
    <property type="entry name" value="Amidohydro-rel"/>
</dbReference>
<dbReference type="EMBL" id="JADWOX010000002">
    <property type="protein sequence ID" value="MBI1683082.1"/>
    <property type="molecule type" value="Genomic_DNA"/>
</dbReference>
<comment type="caution">
    <text evidence="4">The sequence shown here is derived from an EMBL/GenBank/DDBJ whole genome shotgun (WGS) entry which is preliminary data.</text>
</comment>
<dbReference type="SUPFAM" id="SSF51338">
    <property type="entry name" value="Composite domain of metallo-dependent hydrolases"/>
    <property type="match status" value="1"/>
</dbReference>
<sequence length="487" mass="51621">MTRWGKTAAAVSLLALGLAACATTGTTAKPQPTAKPAEKAEAKPLPKGLDGDASSGFPSTYAPLPSRPTAFVGATVLTATGQQIENGVVVVQDGKIVAVGGPDTAIPAGVTTIDAKGKWITPGVIDAHSHLGVYPSPGVSAKSDGNEATDPNTAQVWSEHSVWPQDPGFNRARAGGVTTLQILPGSANLFGGRSVTLKNVPSLTMQGMKFPGAPYGLKMACGENPKRVYGGKGRSPSTAMGNVYGYRKAWIDAADYARKWDDYRAKKEKGEKGDPPKRDLQLETLAGVLKGEILVQNHCYRADEEAVMIDVAKEFGYKITMFHHAVESYKIAPLLAKEGICSATWASWTGFKMESLDGIDANAAIVWKAGACVVIHSDDPIMTQRLNQEAAIAMTAGNKLGYGISRAEAIKWITANPAKAMGIADMTGSLEVGKAGDIVVWSRDPFSVYAQAEQVYIDGALTYDRNDKRYQPKSDFELGQPGQGAFN</sequence>
<feature type="signal peptide" evidence="2">
    <location>
        <begin position="1"/>
        <end position="22"/>
    </location>
</feature>
<accession>A0ABS0STV0</accession>
<reference evidence="4 5" key="1">
    <citation type="submission" date="2020-11" db="EMBL/GenBank/DDBJ databases">
        <title>genome sequence of strain KACC 18849.</title>
        <authorList>
            <person name="Gao J."/>
            <person name="Zhang X."/>
        </authorList>
    </citation>
    <scope>NUCLEOTIDE SEQUENCE [LARGE SCALE GENOMIC DNA]</scope>
    <source>
        <strain evidence="4 5">KACC 18849</strain>
    </source>
</reference>
<name>A0ABS0STV0_9CAUL</name>
<protein>
    <submittedName>
        <fullName evidence="4">Amidohydrolase</fullName>
    </submittedName>
</protein>
<evidence type="ECO:0000259" key="3">
    <source>
        <dbReference type="Pfam" id="PF01979"/>
    </source>
</evidence>
<dbReference type="RefSeq" id="WP_198575017.1">
    <property type="nucleotide sequence ID" value="NZ_JADWOX010000002.1"/>
</dbReference>
<feature type="compositionally biased region" description="Low complexity" evidence="1">
    <location>
        <begin position="25"/>
        <end position="35"/>
    </location>
</feature>
<evidence type="ECO:0000256" key="2">
    <source>
        <dbReference type="SAM" id="SignalP"/>
    </source>
</evidence>
<organism evidence="4 5">
    <name type="scientific">Caulobacter hibisci</name>
    <dbReference type="NCBI Taxonomy" id="2035993"/>
    <lineage>
        <taxon>Bacteria</taxon>
        <taxon>Pseudomonadati</taxon>
        <taxon>Pseudomonadota</taxon>
        <taxon>Alphaproteobacteria</taxon>
        <taxon>Caulobacterales</taxon>
        <taxon>Caulobacteraceae</taxon>
        <taxon>Caulobacter</taxon>
    </lineage>
</organism>
<dbReference type="CDD" id="cd01309">
    <property type="entry name" value="Met_dep_hydrolase_C"/>
    <property type="match status" value="1"/>
</dbReference>
<evidence type="ECO:0000256" key="1">
    <source>
        <dbReference type="SAM" id="MobiDB-lite"/>
    </source>
</evidence>
<feature type="region of interest" description="Disordered" evidence="1">
    <location>
        <begin position="25"/>
        <end position="60"/>
    </location>
</feature>
<dbReference type="Pfam" id="PF01979">
    <property type="entry name" value="Amidohydro_1"/>
    <property type="match status" value="1"/>
</dbReference>